<dbReference type="EMBL" id="JAAMPI010000219">
    <property type="protein sequence ID" value="KAF4633956.1"/>
    <property type="molecule type" value="Genomic_DNA"/>
</dbReference>
<dbReference type="InterPro" id="IPR027417">
    <property type="entry name" value="P-loop_NTPase"/>
</dbReference>
<dbReference type="Proteomes" id="UP000566819">
    <property type="component" value="Unassembled WGS sequence"/>
</dbReference>
<dbReference type="SUPFAM" id="SSF53167">
    <property type="entry name" value="Purine and uridine phosphorylases"/>
    <property type="match status" value="1"/>
</dbReference>
<gene>
    <name evidence="3" type="ORF">G7Y89_g4154</name>
</gene>
<name>A0A8H4W598_9HELO</name>
<dbReference type="Pfam" id="PF01048">
    <property type="entry name" value="PNP_UDP_1"/>
    <property type="match status" value="1"/>
</dbReference>
<sequence>MASTSSSGFPSVPHDEPQSLSPTAYTVGWLSALLTEFKAAQAMLDKRHNPLETVSNKNDKNDYVLGSIGKHNVVMVCLAEYGVVRAAATVSTLLSSFVNIRLGVMVGIGGGIPSEDHDIRLGDIVVSMPTGEHGGVIQYDIGKIEKDGFYRVHSLNKPDMQLRNVVNTLKTKHDLEQQISNLKTEAFKPFPRWEKEFKQPGTSDRLFNAQYQHVGNNRTCDGCDEANLEVREDRADSTIPEIHYGNIASGNSVIKNAEDRDRLAKRDNVICFDMEAAGLMDDLPCLVIRGICDYADSHKNKQWQPYAAAAAAAYAKVLLLHIRPQAVEELRPIRNSHWIVSKSVNSFFTGRQRILQTLQERLCQDDDKQNIEQKRFVIHGIGGSGKSEHNLLINRSRFWGVFWVDATTEESMRRGIIGAAQRVSNASGMTFEDAKIELANFQHTWLLILDNADDPEINYEDYFPTGNTGNILTTTRNHDCIKYGSAGHETFEKLDLEDAVTLLLKSSKIAEERWNANKADACTVGICKLQNYQILFEHQRKELLEDHFAQGKSTYGSVYAAFDVSARAMEKSSRRDWRDALALLKILGYFYRDNIPEETFTRAWSYSHEVSDWGPHGSVKTLSPWHVHHIRKVLRPQTSSQALDLFALGKARQVLRSFSLITLEPETGAISMHPLAHAWTRDRLQSDEQIDAWAATSSILALSMKGYNSYDDYIINIRLQSHFKFCFQLRPSKTLNICPGLEICRTLYAFWWMFYRLENAQPAHEIATLLMSWGNLAKAYLTNGEARKAAMLLRYVHFMQEKTLGSTHDWNLITQHALAVAYLRLNQTEKGLLFLEKVVRIWQENQQDPTHPYLLVARKDLAIAYMDVGQPHKALYHFQERARIYAETLRPDDPKRSDLEEWLSSCEAAIMQQYDDARMENSSSTKNAGVYEFKIREAFPNSSVEFDLDDLSEVETPSISDESSLEISDTSDGSASGADSGPRDEQDGFGERRAGPEEAIAALKIENLNQEVEA</sequence>
<evidence type="ECO:0000313" key="4">
    <source>
        <dbReference type="Proteomes" id="UP000566819"/>
    </source>
</evidence>
<dbReference type="Gene3D" id="1.25.40.10">
    <property type="entry name" value="Tetratricopeptide repeat domain"/>
    <property type="match status" value="1"/>
</dbReference>
<protein>
    <recommendedName>
        <fullName evidence="2">Nucleoside phosphorylase domain-containing protein</fullName>
    </recommendedName>
</protein>
<dbReference type="PANTHER" id="PTHR46082:SF11">
    <property type="entry name" value="AAA+ ATPASE DOMAIN-CONTAINING PROTEIN-RELATED"/>
    <property type="match status" value="1"/>
</dbReference>
<evidence type="ECO:0000259" key="2">
    <source>
        <dbReference type="Pfam" id="PF01048"/>
    </source>
</evidence>
<dbReference type="InterPro" id="IPR011990">
    <property type="entry name" value="TPR-like_helical_dom_sf"/>
</dbReference>
<dbReference type="InterPro" id="IPR035994">
    <property type="entry name" value="Nucleoside_phosphorylase_sf"/>
</dbReference>
<dbReference type="SUPFAM" id="SSF52540">
    <property type="entry name" value="P-loop containing nucleoside triphosphate hydrolases"/>
    <property type="match status" value="1"/>
</dbReference>
<proteinExistence type="predicted"/>
<organism evidence="3 4">
    <name type="scientific">Cudoniella acicularis</name>
    <dbReference type="NCBI Taxonomy" id="354080"/>
    <lineage>
        <taxon>Eukaryota</taxon>
        <taxon>Fungi</taxon>
        <taxon>Dikarya</taxon>
        <taxon>Ascomycota</taxon>
        <taxon>Pezizomycotina</taxon>
        <taxon>Leotiomycetes</taxon>
        <taxon>Helotiales</taxon>
        <taxon>Tricladiaceae</taxon>
        <taxon>Cudoniella</taxon>
    </lineage>
</organism>
<evidence type="ECO:0000256" key="1">
    <source>
        <dbReference type="SAM" id="MobiDB-lite"/>
    </source>
</evidence>
<reference evidence="3 4" key="1">
    <citation type="submission" date="2020-03" db="EMBL/GenBank/DDBJ databases">
        <title>Draft Genome Sequence of Cudoniella acicularis.</title>
        <authorList>
            <person name="Buettner E."/>
            <person name="Kellner H."/>
        </authorList>
    </citation>
    <scope>NUCLEOTIDE SEQUENCE [LARGE SCALE GENOMIC DNA]</scope>
    <source>
        <strain evidence="3 4">DSM 108380</strain>
    </source>
</reference>
<dbReference type="InterPro" id="IPR000845">
    <property type="entry name" value="Nucleoside_phosphorylase_d"/>
</dbReference>
<accession>A0A8H4W598</accession>
<evidence type="ECO:0000313" key="3">
    <source>
        <dbReference type="EMBL" id="KAF4633956.1"/>
    </source>
</evidence>
<dbReference type="OrthoDB" id="1577640at2759"/>
<dbReference type="PANTHER" id="PTHR46082">
    <property type="entry name" value="ATP/GTP-BINDING PROTEIN-RELATED"/>
    <property type="match status" value="1"/>
</dbReference>
<feature type="compositionally biased region" description="Basic and acidic residues" evidence="1">
    <location>
        <begin position="981"/>
        <end position="996"/>
    </location>
</feature>
<dbReference type="AlphaFoldDB" id="A0A8H4W598"/>
<dbReference type="Gene3D" id="3.40.50.1580">
    <property type="entry name" value="Nucleoside phosphorylase domain"/>
    <property type="match status" value="1"/>
</dbReference>
<feature type="domain" description="Nucleoside phosphorylase" evidence="2">
    <location>
        <begin position="46"/>
        <end position="303"/>
    </location>
</feature>
<comment type="caution">
    <text evidence="3">The sequence shown here is derived from an EMBL/GenBank/DDBJ whole genome shotgun (WGS) entry which is preliminary data.</text>
</comment>
<dbReference type="Gene3D" id="3.40.50.300">
    <property type="entry name" value="P-loop containing nucleotide triphosphate hydrolases"/>
    <property type="match status" value="1"/>
</dbReference>
<feature type="compositionally biased region" description="Low complexity" evidence="1">
    <location>
        <begin position="958"/>
        <end position="980"/>
    </location>
</feature>
<dbReference type="InterPro" id="IPR053137">
    <property type="entry name" value="NLR-like"/>
</dbReference>
<dbReference type="SUPFAM" id="SSF48452">
    <property type="entry name" value="TPR-like"/>
    <property type="match status" value="1"/>
</dbReference>
<dbReference type="GO" id="GO:0003824">
    <property type="term" value="F:catalytic activity"/>
    <property type="evidence" value="ECO:0007669"/>
    <property type="project" value="InterPro"/>
</dbReference>
<feature type="region of interest" description="Disordered" evidence="1">
    <location>
        <begin position="949"/>
        <end position="997"/>
    </location>
</feature>
<keyword evidence="4" id="KW-1185">Reference proteome</keyword>
<dbReference type="GO" id="GO:0009116">
    <property type="term" value="P:nucleoside metabolic process"/>
    <property type="evidence" value="ECO:0007669"/>
    <property type="project" value="InterPro"/>
</dbReference>